<feature type="compositionally biased region" description="Low complexity" evidence="1">
    <location>
        <begin position="17"/>
        <end position="28"/>
    </location>
</feature>
<keyword evidence="3" id="KW-1185">Reference proteome</keyword>
<dbReference type="Proteomes" id="UP000740926">
    <property type="component" value="Unassembled WGS sequence"/>
</dbReference>
<accession>A0A9P7C3M9</accession>
<comment type="caution">
    <text evidence="2">The sequence shown here is derived from an EMBL/GenBank/DDBJ whole genome shotgun (WGS) entry which is preliminary data.</text>
</comment>
<name>A0A9P7C3M9_9FUNG</name>
<proteinExistence type="predicted"/>
<evidence type="ECO:0000313" key="3">
    <source>
        <dbReference type="Proteomes" id="UP000740926"/>
    </source>
</evidence>
<evidence type="ECO:0000256" key="1">
    <source>
        <dbReference type="SAM" id="MobiDB-lite"/>
    </source>
</evidence>
<organism evidence="2 3">
    <name type="scientific">Rhizopus delemar</name>
    <dbReference type="NCBI Taxonomy" id="936053"/>
    <lineage>
        <taxon>Eukaryota</taxon>
        <taxon>Fungi</taxon>
        <taxon>Fungi incertae sedis</taxon>
        <taxon>Mucoromycota</taxon>
        <taxon>Mucoromycotina</taxon>
        <taxon>Mucoromycetes</taxon>
        <taxon>Mucorales</taxon>
        <taxon>Mucorineae</taxon>
        <taxon>Rhizopodaceae</taxon>
        <taxon>Rhizopus</taxon>
    </lineage>
</organism>
<feature type="region of interest" description="Disordered" evidence="1">
    <location>
        <begin position="1"/>
        <end position="85"/>
    </location>
</feature>
<dbReference type="EMBL" id="JAANIU010008507">
    <property type="protein sequence ID" value="KAG1534942.1"/>
    <property type="molecule type" value="Genomic_DNA"/>
</dbReference>
<sequence>MDAEVSRGTAALSRGESLSFRCPCSPSRSARRTRLTGPLQLNLHRTDRPAFQAARHGVDHRGPAGHHRPVPSRLFPSLHAGDPQS</sequence>
<protein>
    <submittedName>
        <fullName evidence="2">Uncharacterized protein</fullName>
    </submittedName>
</protein>
<dbReference type="AlphaFoldDB" id="A0A9P7C3M9"/>
<evidence type="ECO:0000313" key="2">
    <source>
        <dbReference type="EMBL" id="KAG1534942.1"/>
    </source>
</evidence>
<reference evidence="2 3" key="1">
    <citation type="journal article" date="2020" name="Microb. Genom.">
        <title>Genetic diversity of clinical and environmental Mucorales isolates obtained from an investigation of mucormycosis cases among solid organ transplant recipients.</title>
        <authorList>
            <person name="Nguyen M.H."/>
            <person name="Kaul D."/>
            <person name="Muto C."/>
            <person name="Cheng S.J."/>
            <person name="Richter R.A."/>
            <person name="Bruno V.M."/>
            <person name="Liu G."/>
            <person name="Beyhan S."/>
            <person name="Sundermann A.J."/>
            <person name="Mounaud S."/>
            <person name="Pasculle A.W."/>
            <person name="Nierman W.C."/>
            <person name="Driscoll E."/>
            <person name="Cumbie R."/>
            <person name="Clancy C.J."/>
            <person name="Dupont C.L."/>
        </authorList>
    </citation>
    <scope>NUCLEOTIDE SEQUENCE [LARGE SCALE GENOMIC DNA]</scope>
    <source>
        <strain evidence="2 3">GL24</strain>
    </source>
</reference>
<gene>
    <name evidence="2" type="ORF">G6F50_015431</name>
</gene>